<gene>
    <name evidence="1" type="ORF">SAMN05192564_105147</name>
</gene>
<proteinExistence type="predicted"/>
<accession>A0A1H4FWJ5</accession>
<organism evidence="1 2">
    <name type="scientific">Paraburkholderia sartisoli</name>
    <dbReference type="NCBI Taxonomy" id="83784"/>
    <lineage>
        <taxon>Bacteria</taxon>
        <taxon>Pseudomonadati</taxon>
        <taxon>Pseudomonadota</taxon>
        <taxon>Betaproteobacteria</taxon>
        <taxon>Burkholderiales</taxon>
        <taxon>Burkholderiaceae</taxon>
        <taxon>Paraburkholderia</taxon>
    </lineage>
</organism>
<evidence type="ECO:0000313" key="2">
    <source>
        <dbReference type="Proteomes" id="UP000198638"/>
    </source>
</evidence>
<evidence type="ECO:0000313" key="1">
    <source>
        <dbReference type="EMBL" id="SEB01709.1"/>
    </source>
</evidence>
<dbReference type="AlphaFoldDB" id="A0A1H4FWJ5"/>
<protein>
    <submittedName>
        <fullName evidence="1">Uncharacterized protein</fullName>
    </submittedName>
</protein>
<name>A0A1H4FWJ5_9BURK</name>
<sequence>MFTYTYVVIVNKHGLHLWTTKEFPAKSMNCVNHNPADPMGVFTGKCG</sequence>
<dbReference type="EMBL" id="FNRQ01000005">
    <property type="protein sequence ID" value="SEB01709.1"/>
    <property type="molecule type" value="Genomic_DNA"/>
</dbReference>
<reference evidence="2" key="1">
    <citation type="submission" date="2016-10" db="EMBL/GenBank/DDBJ databases">
        <authorList>
            <person name="Varghese N."/>
            <person name="Submissions S."/>
        </authorList>
    </citation>
    <scope>NUCLEOTIDE SEQUENCE [LARGE SCALE GENOMIC DNA]</scope>
    <source>
        <strain evidence="2">LMG 24000</strain>
    </source>
</reference>
<keyword evidence="2" id="KW-1185">Reference proteome</keyword>
<dbReference type="Proteomes" id="UP000198638">
    <property type="component" value="Unassembled WGS sequence"/>
</dbReference>